<evidence type="ECO:0000313" key="1">
    <source>
        <dbReference type="EMBL" id="KZV44137.1"/>
    </source>
</evidence>
<name>A0A2Z7CE52_9LAMI</name>
<dbReference type="EMBL" id="KQ997529">
    <property type="protein sequence ID" value="KZV44137.1"/>
    <property type="molecule type" value="Genomic_DNA"/>
</dbReference>
<evidence type="ECO:0000313" key="2">
    <source>
        <dbReference type="Proteomes" id="UP000250235"/>
    </source>
</evidence>
<dbReference type="InterPro" id="IPR044593">
    <property type="entry name" value="FLZ8/MARD1"/>
</dbReference>
<keyword evidence="2" id="KW-1185">Reference proteome</keyword>
<proteinExistence type="predicted"/>
<evidence type="ECO:0008006" key="3">
    <source>
        <dbReference type="Google" id="ProtNLM"/>
    </source>
</evidence>
<gene>
    <name evidence="1" type="ORF">F511_26416</name>
</gene>
<accession>A0A2Z7CE52</accession>
<dbReference type="PANTHER" id="PTHR46443:SF3">
    <property type="entry name" value="PROTEIN MARD1"/>
    <property type="match status" value="1"/>
</dbReference>
<reference evidence="1 2" key="1">
    <citation type="journal article" date="2015" name="Proc. Natl. Acad. Sci. U.S.A.">
        <title>The resurrection genome of Boea hygrometrica: A blueprint for survival of dehydration.</title>
        <authorList>
            <person name="Xiao L."/>
            <person name="Yang G."/>
            <person name="Zhang L."/>
            <person name="Yang X."/>
            <person name="Zhao S."/>
            <person name="Ji Z."/>
            <person name="Zhou Q."/>
            <person name="Hu M."/>
            <person name="Wang Y."/>
            <person name="Chen M."/>
            <person name="Xu Y."/>
            <person name="Jin H."/>
            <person name="Xiao X."/>
            <person name="Hu G."/>
            <person name="Bao F."/>
            <person name="Hu Y."/>
            <person name="Wan P."/>
            <person name="Li L."/>
            <person name="Deng X."/>
            <person name="Kuang T."/>
            <person name="Xiang C."/>
            <person name="Zhu J.K."/>
            <person name="Oliver M.J."/>
            <person name="He Y."/>
        </authorList>
    </citation>
    <scope>NUCLEOTIDE SEQUENCE [LARGE SCALE GENOMIC DNA]</scope>
    <source>
        <strain evidence="2">cv. XS01</strain>
    </source>
</reference>
<dbReference type="AlphaFoldDB" id="A0A2Z7CE52"/>
<dbReference type="Proteomes" id="UP000250235">
    <property type="component" value="Unassembled WGS sequence"/>
</dbReference>
<protein>
    <recommendedName>
        <fullName evidence="3">FLZ-type domain-containing protein</fullName>
    </recommendedName>
</protein>
<organism evidence="1 2">
    <name type="scientific">Dorcoceras hygrometricum</name>
    <dbReference type="NCBI Taxonomy" id="472368"/>
    <lineage>
        <taxon>Eukaryota</taxon>
        <taxon>Viridiplantae</taxon>
        <taxon>Streptophyta</taxon>
        <taxon>Embryophyta</taxon>
        <taxon>Tracheophyta</taxon>
        <taxon>Spermatophyta</taxon>
        <taxon>Magnoliopsida</taxon>
        <taxon>eudicotyledons</taxon>
        <taxon>Gunneridae</taxon>
        <taxon>Pentapetalae</taxon>
        <taxon>asterids</taxon>
        <taxon>lamiids</taxon>
        <taxon>Lamiales</taxon>
        <taxon>Gesneriaceae</taxon>
        <taxon>Didymocarpoideae</taxon>
        <taxon>Trichosporeae</taxon>
        <taxon>Loxocarpinae</taxon>
        <taxon>Dorcoceras</taxon>
    </lineage>
</organism>
<sequence>MLRNRSRTVTFKQALMTDQTSFPSPDTKKQTSYLGSPRFFDGLLSKIISDSEHNADCRSSVLESQDSLNFLNPISSETNLSSSLSPFPEIISKGSGIKLEPKAVGLALIDSMNEQKTVGKISKPVTRTVLFGAKLDVELPGRESPIGSPNSRSDFGIKTRDSSTLVREFSRQLSLKEMEMCEDYTCVISHGPNPKTTHIFDDCIVESCCGSDPELFNIKKMENGF</sequence>
<dbReference type="PANTHER" id="PTHR46443">
    <property type="entry name" value="FCS-LIKE ZINC FINGER 8"/>
    <property type="match status" value="1"/>
</dbReference>
<dbReference type="OrthoDB" id="1902692at2759"/>